<feature type="transmembrane region" description="Helical" evidence="7">
    <location>
        <begin position="71"/>
        <end position="95"/>
    </location>
</feature>
<evidence type="ECO:0000256" key="2">
    <source>
        <dbReference type="ARBA" id="ARBA00022448"/>
    </source>
</evidence>
<feature type="transmembrane region" description="Helical" evidence="7">
    <location>
        <begin position="107"/>
        <end position="125"/>
    </location>
</feature>
<dbReference type="SUPFAM" id="SSF161098">
    <property type="entry name" value="MetI-like"/>
    <property type="match status" value="1"/>
</dbReference>
<dbReference type="EMBL" id="JQBP01000002">
    <property type="protein sequence ID" value="KRN75387.1"/>
    <property type="molecule type" value="Genomic_DNA"/>
</dbReference>
<dbReference type="Proteomes" id="UP000051655">
    <property type="component" value="Unassembled WGS sequence"/>
</dbReference>
<evidence type="ECO:0000256" key="6">
    <source>
        <dbReference type="ARBA" id="ARBA00023136"/>
    </source>
</evidence>
<evidence type="ECO:0000256" key="5">
    <source>
        <dbReference type="ARBA" id="ARBA00022989"/>
    </source>
</evidence>
<feature type="transmembrane region" description="Helical" evidence="7">
    <location>
        <begin position="137"/>
        <end position="157"/>
    </location>
</feature>
<keyword evidence="6 7" id="KW-0472">Membrane</keyword>
<feature type="transmembrane region" description="Helical" evidence="7">
    <location>
        <begin position="12"/>
        <end position="32"/>
    </location>
</feature>
<dbReference type="PANTHER" id="PTHR43744:SF12">
    <property type="entry name" value="ABC TRANSPORTER PERMEASE PROTEIN MG189-RELATED"/>
    <property type="match status" value="1"/>
</dbReference>
<comment type="similarity">
    <text evidence="7">Belongs to the binding-protein-dependent transport system permease family.</text>
</comment>
<dbReference type="InterPro" id="IPR000515">
    <property type="entry name" value="MetI-like"/>
</dbReference>
<dbReference type="CDD" id="cd06261">
    <property type="entry name" value="TM_PBP2"/>
    <property type="match status" value="1"/>
</dbReference>
<accession>A0A0R2JDJ5</accession>
<feature type="transmembrane region" description="Helical" evidence="7">
    <location>
        <begin position="243"/>
        <end position="261"/>
    </location>
</feature>
<evidence type="ECO:0000256" key="1">
    <source>
        <dbReference type="ARBA" id="ARBA00004651"/>
    </source>
</evidence>
<evidence type="ECO:0000313" key="10">
    <source>
        <dbReference type="Proteomes" id="UP000051655"/>
    </source>
</evidence>
<feature type="domain" description="ABC transmembrane type-1" evidence="8">
    <location>
        <begin position="72"/>
        <end position="261"/>
    </location>
</feature>
<keyword evidence="4 7" id="KW-0812">Transmembrane</keyword>
<dbReference type="PANTHER" id="PTHR43744">
    <property type="entry name" value="ABC TRANSPORTER PERMEASE PROTEIN MG189-RELATED-RELATED"/>
    <property type="match status" value="1"/>
</dbReference>
<reference evidence="9 10" key="1">
    <citation type="journal article" date="2015" name="Genome Announc.">
        <title>Expanding the biotechnology potential of lactobacilli through comparative genomics of 213 strains and associated genera.</title>
        <authorList>
            <person name="Sun Z."/>
            <person name="Harris H.M."/>
            <person name="McCann A."/>
            <person name="Guo C."/>
            <person name="Argimon S."/>
            <person name="Zhang W."/>
            <person name="Yang X."/>
            <person name="Jeffery I.B."/>
            <person name="Cooney J.C."/>
            <person name="Kagawa T.F."/>
            <person name="Liu W."/>
            <person name="Song Y."/>
            <person name="Salvetti E."/>
            <person name="Wrobel A."/>
            <person name="Rasinkangas P."/>
            <person name="Parkhill J."/>
            <person name="Rea M.C."/>
            <person name="O'Sullivan O."/>
            <person name="Ritari J."/>
            <person name="Douillard F.P."/>
            <person name="Paul Ross R."/>
            <person name="Yang R."/>
            <person name="Briner A.E."/>
            <person name="Felis G.E."/>
            <person name="de Vos W.M."/>
            <person name="Barrangou R."/>
            <person name="Klaenhammer T.R."/>
            <person name="Caufield P.W."/>
            <person name="Cui Y."/>
            <person name="Zhang H."/>
            <person name="O'Toole P.W."/>
        </authorList>
    </citation>
    <scope>NUCLEOTIDE SEQUENCE [LARGE SCALE GENOMIC DNA]</scope>
    <source>
        <strain evidence="9 10">DSM 20593</strain>
    </source>
</reference>
<organism evidence="9 10">
    <name type="scientific">Weissella kandleri</name>
    <dbReference type="NCBI Taxonomy" id="1616"/>
    <lineage>
        <taxon>Bacteria</taxon>
        <taxon>Bacillati</taxon>
        <taxon>Bacillota</taxon>
        <taxon>Bacilli</taxon>
        <taxon>Lactobacillales</taxon>
        <taxon>Lactobacillaceae</taxon>
        <taxon>Weissella</taxon>
    </lineage>
</organism>
<name>A0A0R2JDJ5_9LACO</name>
<dbReference type="Pfam" id="PF00528">
    <property type="entry name" value="BPD_transp_1"/>
    <property type="match status" value="1"/>
</dbReference>
<comment type="caution">
    <text evidence="9">The sequence shown here is derived from an EMBL/GenBank/DDBJ whole genome shotgun (WGS) entry which is preliminary data.</text>
</comment>
<dbReference type="InterPro" id="IPR035906">
    <property type="entry name" value="MetI-like_sf"/>
</dbReference>
<dbReference type="AlphaFoldDB" id="A0A0R2JDJ5"/>
<dbReference type="Gene3D" id="1.10.3720.10">
    <property type="entry name" value="MetI-like"/>
    <property type="match status" value="1"/>
</dbReference>
<evidence type="ECO:0000256" key="4">
    <source>
        <dbReference type="ARBA" id="ARBA00022692"/>
    </source>
</evidence>
<keyword evidence="10" id="KW-1185">Reference proteome</keyword>
<comment type="subcellular location">
    <subcellularLocation>
        <location evidence="1 7">Cell membrane</location>
        <topology evidence="1 7">Multi-pass membrane protein</topology>
    </subcellularLocation>
</comment>
<dbReference type="GO" id="GO:0055085">
    <property type="term" value="P:transmembrane transport"/>
    <property type="evidence" value="ECO:0007669"/>
    <property type="project" value="InterPro"/>
</dbReference>
<gene>
    <name evidence="9" type="ORF">IV73_GL000552</name>
</gene>
<sequence length="276" mass="30884">MKKMKKTIKQVVVYGLLSLGAITMLLPFFWMISTAFKTGFESLQTPVTWWPKHLVWENWVNAWYAAPFLRYLINSVIVAAVTTVGQIFTAILAAFAFSKLNFAGKNLLFTILLATMMVPVEMLIIPNFVTLSQFHLINTYGALILPWLGSFFAVFTLRQSFNTIPDQLYYAARIDGASDWQFLWSVLVPNAKSSITAIGLLQVIGSWNSFMWPLIVTNSETMRTLPVGLQAFSTDSGINYPELMAASTFVILPMALLYICFNKYVVAGISNNGLKG</sequence>
<keyword evidence="3" id="KW-1003">Cell membrane</keyword>
<evidence type="ECO:0000313" key="9">
    <source>
        <dbReference type="EMBL" id="KRN75387.1"/>
    </source>
</evidence>
<evidence type="ECO:0000256" key="3">
    <source>
        <dbReference type="ARBA" id="ARBA00022475"/>
    </source>
</evidence>
<proteinExistence type="inferred from homology"/>
<protein>
    <submittedName>
        <fullName evidence="9">Sugar ABC transporter permease</fullName>
    </submittedName>
</protein>
<dbReference type="GO" id="GO:0005886">
    <property type="term" value="C:plasma membrane"/>
    <property type="evidence" value="ECO:0007669"/>
    <property type="project" value="UniProtKB-SubCell"/>
</dbReference>
<keyword evidence="5 7" id="KW-1133">Transmembrane helix</keyword>
<keyword evidence="2 7" id="KW-0813">Transport</keyword>
<evidence type="ECO:0000256" key="7">
    <source>
        <dbReference type="RuleBase" id="RU363032"/>
    </source>
</evidence>
<dbReference type="STRING" id="1616.IV73_GL000552"/>
<dbReference type="PATRIC" id="fig|1616.3.peg.568"/>
<evidence type="ECO:0000259" key="8">
    <source>
        <dbReference type="PROSITE" id="PS50928"/>
    </source>
</evidence>
<dbReference type="PROSITE" id="PS50928">
    <property type="entry name" value="ABC_TM1"/>
    <property type="match status" value="1"/>
</dbReference>